<proteinExistence type="predicted"/>
<gene>
    <name evidence="1" type="ORF">UV8b_07308</name>
</gene>
<sequence>MLWAFKHHGKRPSDEVYVNVQAYEFEMGRLLYADPPYEHAWDDEELLGNAMDAVCSKKWDSPCMACGYTPGTGNGK</sequence>
<reference evidence="1" key="1">
    <citation type="submission" date="2020-03" db="EMBL/GenBank/DDBJ databases">
        <title>A mixture of massive structural variations and highly conserved coding sequences in Ustilaginoidea virens genome.</title>
        <authorList>
            <person name="Zhang K."/>
            <person name="Zhao Z."/>
            <person name="Zhang Z."/>
            <person name="Li Y."/>
            <person name="Hsiang T."/>
            <person name="Sun W."/>
        </authorList>
    </citation>
    <scope>NUCLEOTIDE SEQUENCE</scope>
    <source>
        <strain evidence="1">UV-8b</strain>
    </source>
</reference>
<protein>
    <submittedName>
        <fullName evidence="1">Uncharacterized protein</fullName>
    </submittedName>
</protein>
<evidence type="ECO:0000313" key="2">
    <source>
        <dbReference type="Proteomes" id="UP000027002"/>
    </source>
</evidence>
<dbReference type="Proteomes" id="UP000027002">
    <property type="component" value="Chromosome 6"/>
</dbReference>
<evidence type="ECO:0000313" key="1">
    <source>
        <dbReference type="EMBL" id="QUC23067.1"/>
    </source>
</evidence>
<keyword evidence="2" id="KW-1185">Reference proteome</keyword>
<organism evidence="1 2">
    <name type="scientific">Ustilaginoidea virens</name>
    <name type="common">Rice false smut fungus</name>
    <name type="synonym">Villosiclava virens</name>
    <dbReference type="NCBI Taxonomy" id="1159556"/>
    <lineage>
        <taxon>Eukaryota</taxon>
        <taxon>Fungi</taxon>
        <taxon>Dikarya</taxon>
        <taxon>Ascomycota</taxon>
        <taxon>Pezizomycotina</taxon>
        <taxon>Sordariomycetes</taxon>
        <taxon>Hypocreomycetidae</taxon>
        <taxon>Hypocreales</taxon>
        <taxon>Clavicipitaceae</taxon>
        <taxon>Ustilaginoidea</taxon>
    </lineage>
</organism>
<dbReference type="KEGG" id="uvi:66068085"/>
<dbReference type="AlphaFoldDB" id="A0A8E5HX31"/>
<name>A0A8E5HX31_USTVR</name>
<accession>A0A8E5HX31</accession>
<dbReference type="EMBL" id="CP072758">
    <property type="protein sequence ID" value="QUC23067.1"/>
    <property type="molecule type" value="Genomic_DNA"/>
</dbReference>
<dbReference type="RefSeq" id="XP_043000740.1">
    <property type="nucleotide sequence ID" value="XM_043144805.1"/>
</dbReference>
<dbReference type="GeneID" id="66068085"/>